<comment type="caution">
    <text evidence="16">The sequence shown here is derived from an EMBL/GenBank/DDBJ whole genome shotgun (WGS) entry which is preliminary data.</text>
</comment>
<dbReference type="GO" id="GO:0005737">
    <property type="term" value="C:cytoplasm"/>
    <property type="evidence" value="ECO:0007669"/>
    <property type="project" value="UniProtKB-SubCell"/>
</dbReference>
<dbReference type="Pfam" id="PF05698">
    <property type="entry name" value="Trigger_C"/>
    <property type="match status" value="1"/>
</dbReference>
<name>H5UVD6_9MICO</name>
<comment type="domain">
    <text evidence="11">Consists of 3 domains; the N-terminus binds the ribosome, the middle domain has PPIase activity, while the C-terminus has intrinsic chaperone activity on its own.</text>
</comment>
<dbReference type="SUPFAM" id="SSF109998">
    <property type="entry name" value="Triger factor/SurA peptide-binding domain-like"/>
    <property type="match status" value="1"/>
</dbReference>
<keyword evidence="11" id="KW-0963">Cytoplasm</keyword>
<evidence type="ECO:0000256" key="10">
    <source>
        <dbReference type="ARBA" id="ARBA00029986"/>
    </source>
</evidence>
<evidence type="ECO:0000256" key="5">
    <source>
        <dbReference type="ARBA" id="ARBA00022618"/>
    </source>
</evidence>
<dbReference type="Proteomes" id="UP000004367">
    <property type="component" value="Unassembled WGS sequence"/>
</dbReference>
<evidence type="ECO:0000256" key="9">
    <source>
        <dbReference type="ARBA" id="ARBA00023306"/>
    </source>
</evidence>
<evidence type="ECO:0000256" key="2">
    <source>
        <dbReference type="ARBA" id="ARBA00005464"/>
    </source>
</evidence>
<keyword evidence="6 11" id="KW-0697">Rotamase</keyword>
<dbReference type="HAMAP" id="MF_00303">
    <property type="entry name" value="Trigger_factor_Tig"/>
    <property type="match status" value="1"/>
</dbReference>
<dbReference type="PANTHER" id="PTHR30560">
    <property type="entry name" value="TRIGGER FACTOR CHAPERONE AND PEPTIDYL-PROLYL CIS/TRANS ISOMERASE"/>
    <property type="match status" value="1"/>
</dbReference>
<feature type="domain" description="PPIase FKBP-type" evidence="15">
    <location>
        <begin position="166"/>
        <end position="219"/>
    </location>
</feature>
<dbReference type="InterPro" id="IPR001179">
    <property type="entry name" value="PPIase_FKBP_dom"/>
</dbReference>
<keyword evidence="8 11" id="KW-0413">Isomerase</keyword>
<dbReference type="RefSeq" id="WP_009483537.1">
    <property type="nucleotide sequence ID" value="NZ_BAFE01000091.1"/>
</dbReference>
<evidence type="ECO:0000256" key="3">
    <source>
        <dbReference type="ARBA" id="ARBA00013194"/>
    </source>
</evidence>
<dbReference type="Pfam" id="PF05697">
    <property type="entry name" value="Trigger_N"/>
    <property type="match status" value="1"/>
</dbReference>
<dbReference type="PROSITE" id="PS50059">
    <property type="entry name" value="FKBP_PPIASE"/>
    <property type="match status" value="1"/>
</dbReference>
<dbReference type="InterPro" id="IPR046357">
    <property type="entry name" value="PPIase_dom_sf"/>
</dbReference>
<keyword evidence="9 11" id="KW-0131">Cell cycle</keyword>
<keyword evidence="5 11" id="KW-0132">Cell division</keyword>
<dbReference type="InterPro" id="IPR008880">
    <property type="entry name" value="Trigger_fac_C"/>
</dbReference>
<evidence type="ECO:0000256" key="6">
    <source>
        <dbReference type="ARBA" id="ARBA00023110"/>
    </source>
</evidence>
<dbReference type="SUPFAM" id="SSF102735">
    <property type="entry name" value="Trigger factor ribosome-binding domain"/>
    <property type="match status" value="1"/>
</dbReference>
<dbReference type="PIRSF" id="PIRSF003095">
    <property type="entry name" value="Trigger_factor"/>
    <property type="match status" value="1"/>
</dbReference>
<dbReference type="GO" id="GO:0003755">
    <property type="term" value="F:peptidyl-prolyl cis-trans isomerase activity"/>
    <property type="evidence" value="ECO:0007669"/>
    <property type="project" value="UniProtKB-UniRule"/>
</dbReference>
<dbReference type="InterPro" id="IPR036611">
    <property type="entry name" value="Trigger_fac_ribosome-bd_sf"/>
</dbReference>
<evidence type="ECO:0000256" key="12">
    <source>
        <dbReference type="PROSITE-ProRule" id="PRU00277"/>
    </source>
</evidence>
<reference evidence="16 17" key="1">
    <citation type="submission" date="2012-02" db="EMBL/GenBank/DDBJ databases">
        <title>Whole genome shotgun sequence of Mobilicoccus pelagius NBRC 104925.</title>
        <authorList>
            <person name="Yoshida Y."/>
            <person name="Hosoyama A."/>
            <person name="Tsuchikane K."/>
            <person name="Katsumata H."/>
            <person name="Yamazaki S."/>
            <person name="Fujita N."/>
        </authorList>
    </citation>
    <scope>NUCLEOTIDE SEQUENCE [LARGE SCALE GENOMIC DNA]</scope>
    <source>
        <strain evidence="16 17">NBRC 104925</strain>
    </source>
</reference>
<evidence type="ECO:0000256" key="7">
    <source>
        <dbReference type="ARBA" id="ARBA00023186"/>
    </source>
</evidence>
<evidence type="ECO:0000256" key="1">
    <source>
        <dbReference type="ARBA" id="ARBA00000971"/>
    </source>
</evidence>
<dbReference type="GO" id="GO:0043335">
    <property type="term" value="P:protein unfolding"/>
    <property type="evidence" value="ECO:0007669"/>
    <property type="project" value="TreeGrafter"/>
</dbReference>
<dbReference type="GO" id="GO:0051083">
    <property type="term" value="P:'de novo' cotranslational protein folding"/>
    <property type="evidence" value="ECO:0007669"/>
    <property type="project" value="TreeGrafter"/>
</dbReference>
<dbReference type="NCBIfam" id="TIGR00115">
    <property type="entry name" value="tig"/>
    <property type="match status" value="1"/>
</dbReference>
<evidence type="ECO:0000313" key="17">
    <source>
        <dbReference type="Proteomes" id="UP000004367"/>
    </source>
</evidence>
<dbReference type="InterPro" id="IPR005215">
    <property type="entry name" value="Trig_fac"/>
</dbReference>
<protein>
    <recommendedName>
        <fullName evidence="4 11">Trigger factor</fullName>
        <shortName evidence="11">TF</shortName>
        <ecNumber evidence="3 11">5.2.1.8</ecNumber>
    </recommendedName>
    <alternativeName>
        <fullName evidence="10 11">PPIase</fullName>
    </alternativeName>
</protein>
<evidence type="ECO:0000256" key="11">
    <source>
        <dbReference type="HAMAP-Rule" id="MF_00303"/>
    </source>
</evidence>
<evidence type="ECO:0000256" key="14">
    <source>
        <dbReference type="SAM" id="MobiDB-lite"/>
    </source>
</evidence>
<sequence>MKSSVETLSPTRVKMTVEVPYEELKPSVDAAYKAIGSQISIPGFRPGKVPARIIEQRVGKGAVMQEAVNEALPKYYGDAVEENDLRPMGQPEVDLTEVPMNEGDQLVFTAELDVRPTIELPEFSSIEVQVEPVSEDAVTEELYRRVEDLRARFGTLIGVDRAAQEGDFITMDLRGEIDGEEIDNVEGVSYEIGSRTMIEGLDEALVGMNVDEEKTFTAPLAGGEHEGQPASISVTLRSCKERELPELDDDFAQMASEFDTLEELRADLRTQAEQATQFGQGIEARDKILEHLLDTLEIPVPDSVVEAEVEAHFADGSHETEDEDHRTEVRENTVKALRTQLLLDAIAEKSEVTVGQQELIEYLIMTAQQYGMDPAQLAQAMDSQQQAGAMAAEVARRKALAAVMEEAKVTDTKGQVVDLSATIDVDGDEDASEDEDADASKADEKTSDDE</sequence>
<dbReference type="InterPro" id="IPR027304">
    <property type="entry name" value="Trigger_fact/SurA_dom_sf"/>
</dbReference>
<evidence type="ECO:0000256" key="8">
    <source>
        <dbReference type="ARBA" id="ARBA00023235"/>
    </source>
</evidence>
<gene>
    <name evidence="11 16" type="primary">tig</name>
    <name evidence="16" type="ORF">MOPEL_132_00610</name>
</gene>
<feature type="compositionally biased region" description="Basic and acidic residues" evidence="14">
    <location>
        <begin position="438"/>
        <end position="450"/>
    </location>
</feature>
<dbReference type="eggNOG" id="COG0544">
    <property type="taxonomic scope" value="Bacteria"/>
</dbReference>
<dbReference type="InterPro" id="IPR008881">
    <property type="entry name" value="Trigger_fac_ribosome-bd_bac"/>
</dbReference>
<dbReference type="EMBL" id="BAFE01000091">
    <property type="protein sequence ID" value="GAB49694.1"/>
    <property type="molecule type" value="Genomic_DNA"/>
</dbReference>
<dbReference type="Gene3D" id="3.10.50.40">
    <property type="match status" value="1"/>
</dbReference>
<comment type="similarity">
    <text evidence="2 11 13">Belongs to the FKBP-type PPIase family. Tig subfamily.</text>
</comment>
<dbReference type="InterPro" id="IPR037041">
    <property type="entry name" value="Trigger_fac_C_sf"/>
</dbReference>
<dbReference type="PANTHER" id="PTHR30560:SF3">
    <property type="entry name" value="TRIGGER FACTOR-LIKE PROTEIN TIG, CHLOROPLASTIC"/>
    <property type="match status" value="1"/>
</dbReference>
<keyword evidence="7 11" id="KW-0143">Chaperone</keyword>
<accession>H5UVD6</accession>
<evidence type="ECO:0000259" key="15">
    <source>
        <dbReference type="PROSITE" id="PS50059"/>
    </source>
</evidence>
<dbReference type="SUPFAM" id="SSF54534">
    <property type="entry name" value="FKBP-like"/>
    <property type="match status" value="1"/>
</dbReference>
<dbReference type="GO" id="GO:0044183">
    <property type="term" value="F:protein folding chaperone"/>
    <property type="evidence" value="ECO:0007669"/>
    <property type="project" value="TreeGrafter"/>
</dbReference>
<feature type="compositionally biased region" description="Acidic residues" evidence="14">
    <location>
        <begin position="425"/>
        <end position="437"/>
    </location>
</feature>
<evidence type="ECO:0000256" key="4">
    <source>
        <dbReference type="ARBA" id="ARBA00016902"/>
    </source>
</evidence>
<dbReference type="GO" id="GO:0051301">
    <property type="term" value="P:cell division"/>
    <property type="evidence" value="ECO:0007669"/>
    <property type="project" value="UniProtKB-KW"/>
</dbReference>
<dbReference type="GO" id="GO:0043022">
    <property type="term" value="F:ribosome binding"/>
    <property type="evidence" value="ECO:0007669"/>
    <property type="project" value="TreeGrafter"/>
</dbReference>
<organism evidence="16 17">
    <name type="scientific">Mobilicoccus pelagius NBRC 104925</name>
    <dbReference type="NCBI Taxonomy" id="1089455"/>
    <lineage>
        <taxon>Bacteria</taxon>
        <taxon>Bacillati</taxon>
        <taxon>Actinomycetota</taxon>
        <taxon>Actinomycetes</taxon>
        <taxon>Micrococcales</taxon>
        <taxon>Dermatophilaceae</taxon>
        <taxon>Mobilicoccus</taxon>
    </lineage>
</organism>
<dbReference type="GO" id="GO:0015031">
    <property type="term" value="P:protein transport"/>
    <property type="evidence" value="ECO:0007669"/>
    <property type="project" value="UniProtKB-UniRule"/>
</dbReference>
<feature type="region of interest" description="Disordered" evidence="14">
    <location>
        <begin position="421"/>
        <end position="450"/>
    </location>
</feature>
<dbReference type="AlphaFoldDB" id="H5UVD6"/>
<evidence type="ECO:0000313" key="16">
    <source>
        <dbReference type="EMBL" id="GAB49694.1"/>
    </source>
</evidence>
<dbReference type="Pfam" id="PF00254">
    <property type="entry name" value="FKBP_C"/>
    <property type="match status" value="1"/>
</dbReference>
<keyword evidence="17" id="KW-1185">Reference proteome</keyword>
<evidence type="ECO:0000256" key="13">
    <source>
        <dbReference type="RuleBase" id="RU003914"/>
    </source>
</evidence>
<dbReference type="Gene3D" id="1.10.3120.10">
    <property type="entry name" value="Trigger factor, C-terminal domain"/>
    <property type="match status" value="1"/>
</dbReference>
<comment type="subcellular location">
    <subcellularLocation>
        <location evidence="11">Cytoplasm</location>
    </subcellularLocation>
    <text evidence="11">About half TF is bound to the ribosome near the polypeptide exit tunnel while the other half is free in the cytoplasm.</text>
</comment>
<comment type="catalytic activity">
    <reaction evidence="1 11 12">
        <text>[protein]-peptidylproline (omega=180) = [protein]-peptidylproline (omega=0)</text>
        <dbReference type="Rhea" id="RHEA:16237"/>
        <dbReference type="Rhea" id="RHEA-COMP:10747"/>
        <dbReference type="Rhea" id="RHEA-COMP:10748"/>
        <dbReference type="ChEBI" id="CHEBI:83833"/>
        <dbReference type="ChEBI" id="CHEBI:83834"/>
        <dbReference type="EC" id="5.2.1.8"/>
    </reaction>
</comment>
<dbReference type="Gene3D" id="3.30.70.1050">
    <property type="entry name" value="Trigger factor ribosome-binding domain"/>
    <property type="match status" value="1"/>
</dbReference>
<comment type="function">
    <text evidence="11">Involved in protein export. Acts as a chaperone by maintaining the newly synthesized protein in an open conformation. Functions as a peptidyl-prolyl cis-trans isomerase.</text>
</comment>
<proteinExistence type="inferred from homology"/>
<dbReference type="EC" id="5.2.1.8" evidence="3 11"/>
<dbReference type="STRING" id="1089455.MOPEL_132_00610"/>